<evidence type="ECO:0000313" key="3">
    <source>
        <dbReference type="EMBL" id="AZG45876.1"/>
    </source>
</evidence>
<accession>A0A3G8JLD3</accession>
<protein>
    <recommendedName>
        <fullName evidence="2">Pyridoxamine 5'-phosphate oxidase N-terminal domain-containing protein</fullName>
    </recommendedName>
</protein>
<dbReference type="KEGG" id="gom:D7316_02476"/>
<evidence type="ECO:0000256" key="1">
    <source>
        <dbReference type="ARBA" id="ARBA00023002"/>
    </source>
</evidence>
<keyword evidence="4" id="KW-1185">Reference proteome</keyword>
<dbReference type="OrthoDB" id="5180813at2"/>
<dbReference type="InterPro" id="IPR052019">
    <property type="entry name" value="F420H2_bilvrd_red/Heme_oxyg"/>
</dbReference>
<proteinExistence type="predicted"/>
<name>A0A3G8JLD3_9ACTN</name>
<dbReference type="PANTHER" id="PTHR35176">
    <property type="entry name" value="HEME OXYGENASE HI_0854-RELATED"/>
    <property type="match status" value="1"/>
</dbReference>
<reference evidence="3 4" key="1">
    <citation type="submission" date="2018-11" db="EMBL/GenBank/DDBJ databases">
        <title>Gordonia insulae sp. nov., isolated from an island soil.</title>
        <authorList>
            <person name="Kim Y.S."/>
            <person name="Kim S.B."/>
        </authorList>
    </citation>
    <scope>NUCLEOTIDE SEQUENCE [LARGE SCALE GENOMIC DNA]</scope>
    <source>
        <strain evidence="3 4">MMS17-SY073</strain>
    </source>
</reference>
<dbReference type="Pfam" id="PF01243">
    <property type="entry name" value="PNPOx_N"/>
    <property type="match status" value="1"/>
</dbReference>
<dbReference type="InterPro" id="IPR011576">
    <property type="entry name" value="Pyridox_Oxase_N"/>
</dbReference>
<dbReference type="AlphaFoldDB" id="A0A3G8JLD3"/>
<gene>
    <name evidence="3" type="ORF">D7316_02476</name>
</gene>
<dbReference type="GO" id="GO:0016627">
    <property type="term" value="F:oxidoreductase activity, acting on the CH-CH group of donors"/>
    <property type="evidence" value="ECO:0007669"/>
    <property type="project" value="TreeGrafter"/>
</dbReference>
<dbReference type="GO" id="GO:0005829">
    <property type="term" value="C:cytosol"/>
    <property type="evidence" value="ECO:0007669"/>
    <property type="project" value="TreeGrafter"/>
</dbReference>
<dbReference type="RefSeq" id="WP_124708482.1">
    <property type="nucleotide sequence ID" value="NZ_CP033972.1"/>
</dbReference>
<dbReference type="Proteomes" id="UP000271469">
    <property type="component" value="Chromosome"/>
</dbReference>
<dbReference type="SUPFAM" id="SSF50475">
    <property type="entry name" value="FMN-binding split barrel"/>
    <property type="match status" value="1"/>
</dbReference>
<evidence type="ECO:0000313" key="4">
    <source>
        <dbReference type="Proteomes" id="UP000271469"/>
    </source>
</evidence>
<feature type="domain" description="Pyridoxamine 5'-phosphate oxidase N-terminal" evidence="2">
    <location>
        <begin position="22"/>
        <end position="152"/>
    </location>
</feature>
<organism evidence="3 4">
    <name type="scientific">Gordonia insulae</name>
    <dbReference type="NCBI Taxonomy" id="2420509"/>
    <lineage>
        <taxon>Bacteria</taxon>
        <taxon>Bacillati</taxon>
        <taxon>Actinomycetota</taxon>
        <taxon>Actinomycetes</taxon>
        <taxon>Mycobacteriales</taxon>
        <taxon>Gordoniaceae</taxon>
        <taxon>Gordonia</taxon>
    </lineage>
</organism>
<dbReference type="PANTHER" id="PTHR35176:SF6">
    <property type="entry name" value="HEME OXYGENASE HI_0854-RELATED"/>
    <property type="match status" value="1"/>
</dbReference>
<sequence length="173" mass="19780">MGDKINDLDDVSAFTLNLEERERLFELQNECTVCWTNRDGWPVAMPHSFVWDSGRFWVHTTTKRKRVQALRDRPESCVVVTSLGVESGGAMVTAKTRAVVHDGDRDRVRWLLPLFLKRVGMAADDESFRQQMKLLDTPSRVVIEFEPVDVFTYDSSKLRAAVTASGFNNWAQQ</sequence>
<dbReference type="InterPro" id="IPR012349">
    <property type="entry name" value="Split_barrel_FMN-bd"/>
</dbReference>
<evidence type="ECO:0000259" key="2">
    <source>
        <dbReference type="Pfam" id="PF01243"/>
    </source>
</evidence>
<dbReference type="Gene3D" id="2.30.110.10">
    <property type="entry name" value="Electron Transport, Fmn-binding Protein, Chain A"/>
    <property type="match status" value="1"/>
</dbReference>
<dbReference type="EMBL" id="CP033972">
    <property type="protein sequence ID" value="AZG45876.1"/>
    <property type="molecule type" value="Genomic_DNA"/>
</dbReference>
<dbReference type="GO" id="GO:0070967">
    <property type="term" value="F:coenzyme F420 binding"/>
    <property type="evidence" value="ECO:0007669"/>
    <property type="project" value="TreeGrafter"/>
</dbReference>
<keyword evidence="1" id="KW-0560">Oxidoreductase</keyword>